<protein>
    <submittedName>
        <fullName evidence="1">Odd-skipped - related</fullName>
    </submittedName>
</protein>
<sequence length="99" mass="11378">MNVRRLAYQLDVSNGIEHKFFEIMQQPGAKWLKSFLQRHPTGTATAIALGFTKKNVERFFDLLEAKMDEYHYPSNRAFNTYETGLSVDNNSPGAAKLFF</sequence>
<accession>A0ACB9SU61</accession>
<keyword evidence="2" id="KW-1185">Reference proteome</keyword>
<evidence type="ECO:0000313" key="2">
    <source>
        <dbReference type="Proteomes" id="UP001056778"/>
    </source>
</evidence>
<proteinExistence type="predicted"/>
<organism evidence="1 2">
    <name type="scientific">Holotrichia oblita</name>
    <name type="common">Chafer beetle</name>
    <dbReference type="NCBI Taxonomy" id="644536"/>
    <lineage>
        <taxon>Eukaryota</taxon>
        <taxon>Metazoa</taxon>
        <taxon>Ecdysozoa</taxon>
        <taxon>Arthropoda</taxon>
        <taxon>Hexapoda</taxon>
        <taxon>Insecta</taxon>
        <taxon>Pterygota</taxon>
        <taxon>Neoptera</taxon>
        <taxon>Endopterygota</taxon>
        <taxon>Coleoptera</taxon>
        <taxon>Polyphaga</taxon>
        <taxon>Scarabaeiformia</taxon>
        <taxon>Scarabaeidae</taxon>
        <taxon>Melolonthinae</taxon>
        <taxon>Holotrichia</taxon>
    </lineage>
</organism>
<reference evidence="1" key="1">
    <citation type="submission" date="2022-04" db="EMBL/GenBank/DDBJ databases">
        <title>Chromosome-scale genome assembly of Holotrichia oblita Faldermann.</title>
        <authorList>
            <person name="Rongchong L."/>
        </authorList>
    </citation>
    <scope>NUCLEOTIDE SEQUENCE</scope>
    <source>
        <strain evidence="1">81SQS9</strain>
    </source>
</reference>
<dbReference type="Proteomes" id="UP001056778">
    <property type="component" value="Chromosome 8"/>
</dbReference>
<comment type="caution">
    <text evidence="1">The sequence shown here is derived from an EMBL/GenBank/DDBJ whole genome shotgun (WGS) entry which is preliminary data.</text>
</comment>
<name>A0ACB9SU61_HOLOL</name>
<evidence type="ECO:0000313" key="1">
    <source>
        <dbReference type="EMBL" id="KAI4457051.1"/>
    </source>
</evidence>
<gene>
    <name evidence="1" type="ORF">MML48_8g00005129</name>
</gene>
<dbReference type="EMBL" id="CM043022">
    <property type="protein sequence ID" value="KAI4457051.1"/>
    <property type="molecule type" value="Genomic_DNA"/>
</dbReference>